<sequence length="151" mass="17434">MLDNTTAIAEAWTHLDHKFELIYAFVHWYVGEGIEEGEFSEDYEDLAALEKDYEEVGMDSVEREDKKNSWVKNRSKLLDSTNTPNKRQPPPTLPTPGSLSLWEYGAFLLPLSLHHPYLKTPQPWMTEADNLLLACEQMPECCWEQSPISMD</sequence>
<name>L5KU33_PTEAL</name>
<proteinExistence type="inferred from homology"/>
<keyword evidence="4" id="KW-0342">GTP-binding</keyword>
<dbReference type="InterPro" id="IPR000217">
    <property type="entry name" value="Tubulin"/>
</dbReference>
<accession>L5KU33</accession>
<keyword evidence="7" id="KW-1185">Reference proteome</keyword>
<feature type="region of interest" description="Disordered" evidence="5">
    <location>
        <begin position="58"/>
        <end position="96"/>
    </location>
</feature>
<organism evidence="6 7">
    <name type="scientific">Pteropus alecto</name>
    <name type="common">Black flying fox</name>
    <dbReference type="NCBI Taxonomy" id="9402"/>
    <lineage>
        <taxon>Eukaryota</taxon>
        <taxon>Metazoa</taxon>
        <taxon>Chordata</taxon>
        <taxon>Craniata</taxon>
        <taxon>Vertebrata</taxon>
        <taxon>Euteleostomi</taxon>
        <taxon>Mammalia</taxon>
        <taxon>Eutheria</taxon>
        <taxon>Laurasiatheria</taxon>
        <taxon>Chiroptera</taxon>
        <taxon>Yinpterochiroptera</taxon>
        <taxon>Pteropodoidea</taxon>
        <taxon>Pteropodidae</taxon>
        <taxon>Pteropodinae</taxon>
        <taxon>Pteropus</taxon>
    </lineage>
</organism>
<comment type="similarity">
    <text evidence="1">Belongs to the tubulin family.</text>
</comment>
<gene>
    <name evidence="6" type="ORF">PAL_GLEAN10016433</name>
</gene>
<dbReference type="PANTHER" id="PTHR11588">
    <property type="entry name" value="TUBULIN"/>
    <property type="match status" value="1"/>
</dbReference>
<keyword evidence="3" id="KW-0547">Nucleotide-binding</keyword>
<evidence type="ECO:0000256" key="2">
    <source>
        <dbReference type="ARBA" id="ARBA00022701"/>
    </source>
</evidence>
<dbReference type="Gene3D" id="1.10.287.600">
    <property type="entry name" value="Helix hairpin bin"/>
    <property type="match status" value="1"/>
</dbReference>
<dbReference type="GO" id="GO:0005525">
    <property type="term" value="F:GTP binding"/>
    <property type="evidence" value="ECO:0007669"/>
    <property type="project" value="UniProtKB-KW"/>
</dbReference>
<evidence type="ECO:0000256" key="3">
    <source>
        <dbReference type="ARBA" id="ARBA00022741"/>
    </source>
</evidence>
<evidence type="ECO:0000256" key="1">
    <source>
        <dbReference type="ARBA" id="ARBA00009636"/>
    </source>
</evidence>
<dbReference type="GO" id="GO:0007017">
    <property type="term" value="P:microtubule-based process"/>
    <property type="evidence" value="ECO:0007669"/>
    <property type="project" value="InterPro"/>
</dbReference>
<dbReference type="STRING" id="9402.L5KU33"/>
<evidence type="ECO:0000256" key="5">
    <source>
        <dbReference type="SAM" id="MobiDB-lite"/>
    </source>
</evidence>
<dbReference type="AlphaFoldDB" id="L5KU33"/>
<evidence type="ECO:0000313" key="6">
    <source>
        <dbReference type="EMBL" id="ELK14959.1"/>
    </source>
</evidence>
<evidence type="ECO:0000313" key="7">
    <source>
        <dbReference type="Proteomes" id="UP000010552"/>
    </source>
</evidence>
<keyword evidence="2" id="KW-0493">Microtubule</keyword>
<dbReference type="InterPro" id="IPR008280">
    <property type="entry name" value="Tub_FtsZ_C"/>
</dbReference>
<dbReference type="GO" id="GO:0005874">
    <property type="term" value="C:microtubule"/>
    <property type="evidence" value="ECO:0007669"/>
    <property type="project" value="UniProtKB-KW"/>
</dbReference>
<dbReference type="SUPFAM" id="SSF55307">
    <property type="entry name" value="Tubulin C-terminal domain-like"/>
    <property type="match status" value="1"/>
</dbReference>
<reference evidence="7" key="1">
    <citation type="journal article" date="2013" name="Science">
        <title>Comparative analysis of bat genomes provides insight into the evolution of flight and immunity.</title>
        <authorList>
            <person name="Zhang G."/>
            <person name="Cowled C."/>
            <person name="Shi Z."/>
            <person name="Huang Z."/>
            <person name="Bishop-Lilly K.A."/>
            <person name="Fang X."/>
            <person name="Wynne J.W."/>
            <person name="Xiong Z."/>
            <person name="Baker M.L."/>
            <person name="Zhao W."/>
            <person name="Tachedjian M."/>
            <person name="Zhu Y."/>
            <person name="Zhou P."/>
            <person name="Jiang X."/>
            <person name="Ng J."/>
            <person name="Yang L."/>
            <person name="Wu L."/>
            <person name="Xiao J."/>
            <person name="Feng Y."/>
            <person name="Chen Y."/>
            <person name="Sun X."/>
            <person name="Zhang Y."/>
            <person name="Marsh G.A."/>
            <person name="Crameri G."/>
            <person name="Broder C.C."/>
            <person name="Frey K.G."/>
            <person name="Wang L.F."/>
            <person name="Wang J."/>
        </authorList>
    </citation>
    <scope>NUCLEOTIDE SEQUENCE [LARGE SCALE GENOMIC DNA]</scope>
</reference>
<dbReference type="EMBL" id="KB030554">
    <property type="protein sequence ID" value="ELK14959.1"/>
    <property type="molecule type" value="Genomic_DNA"/>
</dbReference>
<dbReference type="Proteomes" id="UP000010552">
    <property type="component" value="Unassembled WGS sequence"/>
</dbReference>
<protein>
    <submittedName>
        <fullName evidence="6">Tubulin alpha-1 chain</fullName>
    </submittedName>
</protein>
<evidence type="ECO:0000256" key="4">
    <source>
        <dbReference type="ARBA" id="ARBA00023134"/>
    </source>
</evidence>
<dbReference type="InterPro" id="IPR023123">
    <property type="entry name" value="Tubulin_C"/>
</dbReference>
<dbReference type="InParanoid" id="L5KU33"/>